<comment type="function">
    <text evidence="2">Lytic polysaccharide monooxygenase (LMPO) that depolymerizes crystalline and amorphous polysaccharides via the oxidation of scissile alpha- or beta-(1-4)-glycosidic bonds, yielding C1 and/or C4 oxidation products. Catalysis by LPMOs requires the reduction of the active-site copper from Cu(II) to Cu(I) by a reducing agent and H(2)O(2) or O(2) as a cosubstrate.</text>
</comment>
<proteinExistence type="predicted"/>
<evidence type="ECO:0000256" key="3">
    <source>
        <dbReference type="SAM" id="MobiDB-lite"/>
    </source>
</evidence>
<dbReference type="GO" id="GO:0030245">
    <property type="term" value="P:cellulose catabolic process"/>
    <property type="evidence" value="ECO:0007669"/>
    <property type="project" value="UniProtKB-UniRule"/>
</dbReference>
<feature type="compositionally biased region" description="Basic residues" evidence="3">
    <location>
        <begin position="277"/>
        <end position="290"/>
    </location>
</feature>
<keyword evidence="2" id="KW-0136">Cellulose degradation</keyword>
<keyword evidence="2" id="KW-0624">Polysaccharide degradation</keyword>
<dbReference type="EMBL" id="JANBUL010000319">
    <property type="protein sequence ID" value="KAJ2776998.1"/>
    <property type="molecule type" value="Genomic_DNA"/>
</dbReference>
<dbReference type="GO" id="GO:0008810">
    <property type="term" value="F:cellulase activity"/>
    <property type="evidence" value="ECO:0007669"/>
    <property type="project" value="UniProtKB-UniRule"/>
</dbReference>
<dbReference type="GO" id="GO:0030248">
    <property type="term" value="F:cellulose binding"/>
    <property type="evidence" value="ECO:0007669"/>
    <property type="project" value="UniProtKB-UniRule"/>
</dbReference>
<dbReference type="CDD" id="cd21175">
    <property type="entry name" value="LPMO_AA9"/>
    <property type="match status" value="1"/>
</dbReference>
<dbReference type="InterPro" id="IPR005103">
    <property type="entry name" value="AA9_LPMO"/>
</dbReference>
<evidence type="ECO:0000313" key="7">
    <source>
        <dbReference type="Proteomes" id="UP001140217"/>
    </source>
</evidence>
<dbReference type="Gene3D" id="2.70.50.70">
    <property type="match status" value="1"/>
</dbReference>
<feature type="signal peptide" evidence="4">
    <location>
        <begin position="1"/>
        <end position="22"/>
    </location>
</feature>
<evidence type="ECO:0000256" key="4">
    <source>
        <dbReference type="SAM" id="SignalP"/>
    </source>
</evidence>
<keyword evidence="2" id="KW-0964">Secreted</keyword>
<evidence type="ECO:0000256" key="1">
    <source>
        <dbReference type="ARBA" id="ARBA00023157"/>
    </source>
</evidence>
<feature type="compositionally biased region" description="Low complexity" evidence="3">
    <location>
        <begin position="243"/>
        <end position="272"/>
    </location>
</feature>
<sequence>MRCRWAAAAGCCIVLGATAVHAHTKVTAVVIEGKELGEQECIRPWTKDSNTPVFDPADENLRCRTNQMDASKTKVCAVKAGSTIKVLWTESGKGSRAISDSHRGPFVAYMSPMEANGEGPVWFKIAEDGYDGAKDIWATDTIIKNKGYVDLTIPADLKPGQYLLRPEIIALHEANRKFGADSKAGAQFYPNCIQLTVEGTGTSVPAGVAIPGIYKPEDKGLFYDLWAGLKTYPIPGPEVYKAGSAPAPASSNSNVATNPNSGTTNTTTTTTTAGRPCVRKNPARRRRLPERKRDEI</sequence>
<keyword evidence="7" id="KW-1185">Reference proteome</keyword>
<gene>
    <name evidence="6" type="ORF">H4R18_005380</name>
</gene>
<comment type="catalytic activity">
    <reaction evidence="2">
        <text>[(1-&gt;4)-beta-D-glucosyl]n+m + reduced acceptor + O2 = 4-dehydro-beta-D-glucosyl-[(1-&gt;4)-beta-D-glucosyl]n-1 + [(1-&gt;4)-beta-D-glucosyl]m + acceptor + H2O.</text>
        <dbReference type="EC" id="1.14.99.56"/>
    </reaction>
</comment>
<dbReference type="AlphaFoldDB" id="A0A9W8H7Y7"/>
<accession>A0A9W8H7Y7</accession>
<dbReference type="OrthoDB" id="4849160at2759"/>
<dbReference type="EC" id="1.14.99.56" evidence="2"/>
<dbReference type="InterPro" id="IPR049892">
    <property type="entry name" value="AA9"/>
</dbReference>
<dbReference type="PANTHER" id="PTHR33353:SF32">
    <property type="entry name" value="ENDO-BETA-1,4-GLUCANASE D"/>
    <property type="match status" value="1"/>
</dbReference>
<dbReference type="PANTHER" id="PTHR33353">
    <property type="entry name" value="PUTATIVE (AFU_ORTHOLOGUE AFUA_1G12560)-RELATED"/>
    <property type="match status" value="1"/>
</dbReference>
<evidence type="ECO:0000259" key="5">
    <source>
        <dbReference type="Pfam" id="PF03443"/>
    </source>
</evidence>
<comment type="caution">
    <text evidence="6">The sequence shown here is derived from an EMBL/GenBank/DDBJ whole genome shotgun (WGS) entry which is preliminary data.</text>
</comment>
<name>A0A9W8H7Y7_9FUNG</name>
<feature type="chain" id="PRO_5040939718" description="AA9 family lytic polysaccharide monooxygenase" evidence="4">
    <location>
        <begin position="23"/>
        <end position="296"/>
    </location>
</feature>
<comment type="subcellular location">
    <subcellularLocation>
        <location evidence="2">Secreted</location>
    </subcellularLocation>
</comment>
<keyword evidence="1 2" id="KW-1015">Disulfide bond</keyword>
<dbReference type="GO" id="GO:0005576">
    <property type="term" value="C:extracellular region"/>
    <property type="evidence" value="ECO:0007669"/>
    <property type="project" value="UniProtKB-SubCell"/>
</dbReference>
<keyword evidence="4" id="KW-0732">Signal</keyword>
<dbReference type="Pfam" id="PF03443">
    <property type="entry name" value="AA9"/>
    <property type="match status" value="1"/>
</dbReference>
<comment type="domain">
    <text evidence="2">Has a modular structure: an endo-beta-1,4-glucanase catalytic module at the N-terminus, a linker rich in serines and threonines, and a C-terminal carbohydrate-binding module (CBM).</text>
</comment>
<protein>
    <recommendedName>
        <fullName evidence="2">AA9 family lytic polysaccharide monooxygenase</fullName>
        <ecNumber evidence="2">1.14.99.56</ecNumber>
    </recommendedName>
    <alternativeName>
        <fullName evidence="2">Endo-beta-1,4-glucanase</fullName>
    </alternativeName>
    <alternativeName>
        <fullName evidence="2">Glycosyl hydrolase 61 family protein</fullName>
    </alternativeName>
</protein>
<evidence type="ECO:0000256" key="2">
    <source>
        <dbReference type="RuleBase" id="RU368122"/>
    </source>
</evidence>
<feature type="domain" description="Auxiliary Activity family 9 catalytic" evidence="5">
    <location>
        <begin position="23"/>
        <end position="227"/>
    </location>
</feature>
<organism evidence="6 7">
    <name type="scientific">Coemansia javaensis</name>
    <dbReference type="NCBI Taxonomy" id="2761396"/>
    <lineage>
        <taxon>Eukaryota</taxon>
        <taxon>Fungi</taxon>
        <taxon>Fungi incertae sedis</taxon>
        <taxon>Zoopagomycota</taxon>
        <taxon>Kickxellomycotina</taxon>
        <taxon>Kickxellomycetes</taxon>
        <taxon>Kickxellales</taxon>
        <taxon>Kickxellaceae</taxon>
        <taxon>Coemansia</taxon>
    </lineage>
</organism>
<keyword evidence="2" id="KW-0119">Carbohydrate metabolism</keyword>
<reference evidence="6" key="1">
    <citation type="submission" date="2022-07" db="EMBL/GenBank/DDBJ databases">
        <title>Phylogenomic reconstructions and comparative analyses of Kickxellomycotina fungi.</title>
        <authorList>
            <person name="Reynolds N.K."/>
            <person name="Stajich J.E."/>
            <person name="Barry K."/>
            <person name="Grigoriev I.V."/>
            <person name="Crous P."/>
            <person name="Smith M.E."/>
        </authorList>
    </citation>
    <scope>NUCLEOTIDE SEQUENCE</scope>
    <source>
        <strain evidence="6">NBRC 105414</strain>
    </source>
</reference>
<evidence type="ECO:0000313" key="6">
    <source>
        <dbReference type="EMBL" id="KAJ2776998.1"/>
    </source>
</evidence>
<dbReference type="Proteomes" id="UP001140217">
    <property type="component" value="Unassembled WGS sequence"/>
</dbReference>
<feature type="region of interest" description="Disordered" evidence="3">
    <location>
        <begin position="243"/>
        <end position="296"/>
    </location>
</feature>